<dbReference type="GO" id="GO:0055085">
    <property type="term" value="P:transmembrane transport"/>
    <property type="evidence" value="ECO:0007669"/>
    <property type="project" value="InterPro"/>
</dbReference>
<protein>
    <submittedName>
        <fullName evidence="9">Sugar ABC transporter permease</fullName>
    </submittedName>
</protein>
<keyword evidence="3" id="KW-1003">Cell membrane</keyword>
<feature type="transmembrane region" description="Helical" evidence="7">
    <location>
        <begin position="166"/>
        <end position="187"/>
    </location>
</feature>
<dbReference type="GO" id="GO:0005886">
    <property type="term" value="C:plasma membrane"/>
    <property type="evidence" value="ECO:0007669"/>
    <property type="project" value="UniProtKB-SubCell"/>
</dbReference>
<dbReference type="Gene3D" id="1.10.3720.10">
    <property type="entry name" value="MetI-like"/>
    <property type="match status" value="1"/>
</dbReference>
<feature type="transmembrane region" description="Helical" evidence="7">
    <location>
        <begin position="20"/>
        <end position="44"/>
    </location>
</feature>
<feature type="transmembrane region" description="Helical" evidence="7">
    <location>
        <begin position="267"/>
        <end position="287"/>
    </location>
</feature>
<feature type="transmembrane region" description="Helical" evidence="7">
    <location>
        <begin position="80"/>
        <end position="102"/>
    </location>
</feature>
<evidence type="ECO:0000256" key="3">
    <source>
        <dbReference type="ARBA" id="ARBA00022475"/>
    </source>
</evidence>
<dbReference type="CDD" id="cd06261">
    <property type="entry name" value="TM_PBP2"/>
    <property type="match status" value="1"/>
</dbReference>
<comment type="subcellular location">
    <subcellularLocation>
        <location evidence="1 7">Cell membrane</location>
        <topology evidence="1 7">Multi-pass membrane protein</topology>
    </subcellularLocation>
</comment>
<accession>A0A6B1G3K9</accession>
<feature type="transmembrane region" description="Helical" evidence="7">
    <location>
        <begin position="208"/>
        <end position="229"/>
    </location>
</feature>
<feature type="domain" description="ABC transmembrane type-1" evidence="8">
    <location>
        <begin position="76"/>
        <end position="288"/>
    </location>
</feature>
<dbReference type="InterPro" id="IPR035906">
    <property type="entry name" value="MetI-like_sf"/>
</dbReference>
<evidence type="ECO:0000256" key="6">
    <source>
        <dbReference type="ARBA" id="ARBA00023136"/>
    </source>
</evidence>
<dbReference type="AlphaFoldDB" id="A0A6B1G3K9"/>
<evidence type="ECO:0000256" key="1">
    <source>
        <dbReference type="ARBA" id="ARBA00004651"/>
    </source>
</evidence>
<feature type="transmembrane region" description="Helical" evidence="7">
    <location>
        <begin position="114"/>
        <end position="134"/>
    </location>
</feature>
<dbReference type="PANTHER" id="PTHR30193">
    <property type="entry name" value="ABC TRANSPORTER PERMEASE PROTEIN"/>
    <property type="match status" value="1"/>
</dbReference>
<organism evidence="9">
    <name type="scientific">Caldilineaceae bacterium SB0675_bin_29</name>
    <dbReference type="NCBI Taxonomy" id="2605266"/>
    <lineage>
        <taxon>Bacteria</taxon>
        <taxon>Bacillati</taxon>
        <taxon>Chloroflexota</taxon>
        <taxon>Caldilineae</taxon>
        <taxon>Caldilineales</taxon>
        <taxon>Caldilineaceae</taxon>
    </lineage>
</organism>
<evidence type="ECO:0000256" key="2">
    <source>
        <dbReference type="ARBA" id="ARBA00022448"/>
    </source>
</evidence>
<evidence type="ECO:0000256" key="5">
    <source>
        <dbReference type="ARBA" id="ARBA00022989"/>
    </source>
</evidence>
<evidence type="ECO:0000256" key="4">
    <source>
        <dbReference type="ARBA" id="ARBA00022692"/>
    </source>
</evidence>
<comment type="caution">
    <text evidence="9">The sequence shown here is derived from an EMBL/GenBank/DDBJ whole genome shotgun (WGS) entry which is preliminary data.</text>
</comment>
<evidence type="ECO:0000256" key="7">
    <source>
        <dbReference type="RuleBase" id="RU363032"/>
    </source>
</evidence>
<name>A0A6B1G3K9_9CHLR</name>
<keyword evidence="2 7" id="KW-0813">Transport</keyword>
<keyword evidence="4 7" id="KW-0812">Transmembrane</keyword>
<proteinExistence type="inferred from homology"/>
<dbReference type="EMBL" id="VYDA01000628">
    <property type="protein sequence ID" value="MYH63519.1"/>
    <property type="molecule type" value="Genomic_DNA"/>
</dbReference>
<dbReference type="SUPFAM" id="SSF161098">
    <property type="entry name" value="MetI-like"/>
    <property type="match status" value="1"/>
</dbReference>
<dbReference type="InterPro" id="IPR000515">
    <property type="entry name" value="MetI-like"/>
</dbReference>
<gene>
    <name evidence="9" type="ORF">F4148_17805</name>
</gene>
<dbReference type="Pfam" id="PF00528">
    <property type="entry name" value="BPD_transp_1"/>
    <property type="match status" value="1"/>
</dbReference>
<dbReference type="InterPro" id="IPR051393">
    <property type="entry name" value="ABC_transporter_permease"/>
</dbReference>
<keyword evidence="5 7" id="KW-1133">Transmembrane helix</keyword>
<evidence type="ECO:0000313" key="9">
    <source>
        <dbReference type="EMBL" id="MYH63519.1"/>
    </source>
</evidence>
<dbReference type="PANTHER" id="PTHR30193:SF1">
    <property type="entry name" value="ABC TRANSPORTER PERMEASE PROTEIN YESP-RELATED"/>
    <property type="match status" value="1"/>
</dbReference>
<reference evidence="9" key="1">
    <citation type="submission" date="2019-09" db="EMBL/GenBank/DDBJ databases">
        <title>Characterisation of the sponge microbiome using genome-centric metagenomics.</title>
        <authorList>
            <person name="Engelberts J.P."/>
            <person name="Robbins S.J."/>
            <person name="De Goeij J.M."/>
            <person name="Aranda M."/>
            <person name="Bell S.C."/>
            <person name="Webster N.S."/>
        </authorList>
    </citation>
    <scope>NUCLEOTIDE SEQUENCE</scope>
    <source>
        <strain evidence="9">SB0675_bin_29</strain>
    </source>
</reference>
<evidence type="ECO:0000259" key="8">
    <source>
        <dbReference type="PROSITE" id="PS50928"/>
    </source>
</evidence>
<comment type="similarity">
    <text evidence="7">Belongs to the binding-protein-dependent transport system permease family.</text>
</comment>
<dbReference type="PROSITE" id="PS50928">
    <property type="entry name" value="ABC_TM1"/>
    <property type="match status" value="1"/>
</dbReference>
<keyword evidence="6 7" id="KW-0472">Membrane</keyword>
<sequence>MVKRPAILRSLRARETFWFYVFASPWILGFLLFYLGPMIASFGLSLTNYSVLLPTRFMGLSNYSAMFEDNLLGISIWNTAYYAALAVPTSMAAGLGLAMVLNRGDLRGRSFLRSAFYVPAIMPLVAVSILWIWLLQPRFGLINTLLYFLSIKGPNWLGDPAWSKPGLVVMNLTGVGINMVIFLAALQGVPTHLYEAAELDGANRLRKFWHVTIPMISPAIFFVVVIGFINSFQVFTQAYIMTEGGPADSTLFYVLYLYRHAFNYFKMGYASAMAWLLFIVIVVLTYIQFRLSLRWVHYGGQ</sequence>